<protein>
    <submittedName>
        <fullName evidence="1">Uncharacterized protein</fullName>
    </submittedName>
</protein>
<dbReference type="EMBL" id="GFPF01001763">
    <property type="protein sequence ID" value="MAA12909.1"/>
    <property type="molecule type" value="Transcribed_RNA"/>
</dbReference>
<sequence length="155" mass="17412">MEIIQRPALISACADWQRPAAMVAVSSMHGAEDKRGSKQMRQPTSLCQITFPLAALLEDGTSPLLLFFICSVIWQTHCEARSGVAESVPSRRAELVLLSDLARWCYLCSCCTAFVKIREKDNAFNIKTPSICPRFLICIFLINLYMLHVKHCYIG</sequence>
<accession>A0A224YB80</accession>
<organism evidence="1">
    <name type="scientific">Rhipicephalus zambeziensis</name>
    <dbReference type="NCBI Taxonomy" id="60191"/>
    <lineage>
        <taxon>Eukaryota</taxon>
        <taxon>Metazoa</taxon>
        <taxon>Ecdysozoa</taxon>
        <taxon>Arthropoda</taxon>
        <taxon>Chelicerata</taxon>
        <taxon>Arachnida</taxon>
        <taxon>Acari</taxon>
        <taxon>Parasitiformes</taxon>
        <taxon>Ixodida</taxon>
        <taxon>Ixodoidea</taxon>
        <taxon>Ixodidae</taxon>
        <taxon>Rhipicephalinae</taxon>
        <taxon>Rhipicephalus</taxon>
        <taxon>Rhipicephalus</taxon>
    </lineage>
</organism>
<dbReference type="AlphaFoldDB" id="A0A224YB80"/>
<evidence type="ECO:0000313" key="1">
    <source>
        <dbReference type="EMBL" id="MAA12909.1"/>
    </source>
</evidence>
<reference evidence="1" key="1">
    <citation type="journal article" date="2017" name="Parasit. Vectors">
        <title>Sialotranscriptomics of Rhipicephalus zambeziensis reveals intricate expression profiles of secretory proteins and suggests tight temporal transcriptional regulation during blood-feeding.</title>
        <authorList>
            <person name="de Castro M.H."/>
            <person name="de Klerk D."/>
            <person name="Pienaar R."/>
            <person name="Rees D.J.G."/>
            <person name="Mans B.J."/>
        </authorList>
    </citation>
    <scope>NUCLEOTIDE SEQUENCE</scope>
    <source>
        <tissue evidence="1">Salivary glands</tissue>
    </source>
</reference>
<proteinExistence type="predicted"/>
<name>A0A224YB80_9ACAR</name>